<evidence type="ECO:0000313" key="3">
    <source>
        <dbReference type="Proteomes" id="UP000237481"/>
    </source>
</evidence>
<keyword evidence="3" id="KW-1185">Reference proteome</keyword>
<feature type="chain" id="PRO_5015745188" description="IDI-2" evidence="1">
    <location>
        <begin position="20"/>
        <end position="151"/>
    </location>
</feature>
<evidence type="ECO:0008006" key="4">
    <source>
        <dbReference type="Google" id="ProtNLM"/>
    </source>
</evidence>
<dbReference type="EMBL" id="PKSG01000099">
    <property type="protein sequence ID" value="POR38811.1"/>
    <property type="molecule type" value="Genomic_DNA"/>
</dbReference>
<dbReference type="Proteomes" id="UP000237481">
    <property type="component" value="Unassembled WGS sequence"/>
</dbReference>
<feature type="signal peptide" evidence="1">
    <location>
        <begin position="1"/>
        <end position="19"/>
    </location>
</feature>
<name>A0A2S4L8V5_9HYPO</name>
<evidence type="ECO:0000256" key="1">
    <source>
        <dbReference type="SAM" id="SignalP"/>
    </source>
</evidence>
<dbReference type="AlphaFoldDB" id="A0A2S4L8V5"/>
<evidence type="ECO:0000313" key="2">
    <source>
        <dbReference type="EMBL" id="POR38811.1"/>
    </source>
</evidence>
<comment type="caution">
    <text evidence="2">The sequence shown here is derived from an EMBL/GenBank/DDBJ whole genome shotgun (WGS) entry which is preliminary data.</text>
</comment>
<protein>
    <recommendedName>
        <fullName evidence="4">IDI-2</fullName>
    </recommendedName>
</protein>
<gene>
    <name evidence="2" type="ORF">TPAR_00996</name>
</gene>
<organism evidence="2 3">
    <name type="scientific">Tolypocladium paradoxum</name>
    <dbReference type="NCBI Taxonomy" id="94208"/>
    <lineage>
        <taxon>Eukaryota</taxon>
        <taxon>Fungi</taxon>
        <taxon>Dikarya</taxon>
        <taxon>Ascomycota</taxon>
        <taxon>Pezizomycotina</taxon>
        <taxon>Sordariomycetes</taxon>
        <taxon>Hypocreomycetidae</taxon>
        <taxon>Hypocreales</taxon>
        <taxon>Ophiocordycipitaceae</taxon>
        <taxon>Tolypocladium</taxon>
    </lineage>
</organism>
<dbReference type="OrthoDB" id="3660930at2759"/>
<keyword evidence="1" id="KW-0732">Signal</keyword>
<accession>A0A2S4L8V5</accession>
<proteinExistence type="predicted"/>
<reference evidence="2 3" key="1">
    <citation type="submission" date="2018-01" db="EMBL/GenBank/DDBJ databases">
        <title>Harnessing the power of phylogenomics to disentangle the directionality and signatures of interkingdom host jumping in the parasitic fungal genus Tolypocladium.</title>
        <authorList>
            <person name="Quandt C.A."/>
            <person name="Patterson W."/>
            <person name="Spatafora J.W."/>
        </authorList>
    </citation>
    <scope>NUCLEOTIDE SEQUENCE [LARGE SCALE GENOMIC DNA]</scope>
    <source>
        <strain evidence="2 3">NRBC 100945</strain>
    </source>
</reference>
<sequence length="151" mass="16025">MRCPNTIAVIALQALGAFAAPERSAAEECGPLGVMNVDVSTLPPTVGVNDIRKCLEHPAAGASDILQKRECWHGKAVGCSHSGWCYMSCGEANSGKWCWLAKHEGSGGWRSCHSDNDCHEKGLGCGQGNHCSSCHCSCDNRPDPDPKHHGV</sequence>